<feature type="binding site" evidence="10">
    <location>
        <begin position="282"/>
        <end position="285"/>
    </location>
    <ligand>
        <name>GMP</name>
        <dbReference type="ChEBI" id="CHEBI:58115"/>
    </ligand>
</feature>
<dbReference type="KEGG" id="jeh:EJN90_07655"/>
<evidence type="ECO:0000256" key="5">
    <source>
        <dbReference type="ARBA" id="ARBA00022800"/>
    </source>
</evidence>
<evidence type="ECO:0000256" key="10">
    <source>
        <dbReference type="PIRSR" id="PIRSR601233-2"/>
    </source>
</evidence>
<evidence type="ECO:0000256" key="2">
    <source>
        <dbReference type="ARBA" id="ARBA00022598"/>
    </source>
</evidence>
<comment type="catalytic activity">
    <reaction evidence="8">
        <text>a 3'-end 3'-phospho-ribonucleotide-RNA + a 5'-end dephospho-ribonucleoside-RNA + GTP = a ribonucleotidyl-ribonucleotide-RNA + GMP + diphosphate</text>
        <dbReference type="Rhea" id="RHEA:68076"/>
        <dbReference type="Rhea" id="RHEA-COMP:10463"/>
        <dbReference type="Rhea" id="RHEA-COMP:13936"/>
        <dbReference type="Rhea" id="RHEA-COMP:17355"/>
        <dbReference type="ChEBI" id="CHEBI:33019"/>
        <dbReference type="ChEBI" id="CHEBI:37565"/>
        <dbReference type="ChEBI" id="CHEBI:58115"/>
        <dbReference type="ChEBI" id="CHEBI:83062"/>
        <dbReference type="ChEBI" id="CHEBI:138284"/>
        <dbReference type="ChEBI" id="CHEBI:173118"/>
        <dbReference type="EC" id="6.5.1.8"/>
    </reaction>
</comment>
<evidence type="ECO:0000313" key="12">
    <source>
        <dbReference type="EMBL" id="AZP04517.1"/>
    </source>
</evidence>
<dbReference type="PANTHER" id="PTHR43749:SF2">
    <property type="entry name" value="RNA-SPLICING LIGASE RTCB"/>
    <property type="match status" value="1"/>
</dbReference>
<feature type="binding site" evidence="11">
    <location>
        <position position="168"/>
    </location>
    <ligand>
        <name>Mn(2+)</name>
        <dbReference type="ChEBI" id="CHEBI:29035"/>
        <label>2</label>
    </ligand>
</feature>
<dbReference type="GO" id="GO:0006396">
    <property type="term" value="P:RNA processing"/>
    <property type="evidence" value="ECO:0007669"/>
    <property type="project" value="InterPro"/>
</dbReference>
<dbReference type="PANTHER" id="PTHR43749">
    <property type="entry name" value="RNA-SPLICING LIGASE RTCB"/>
    <property type="match status" value="1"/>
</dbReference>
<name>A0A3S9HB12_9LACT</name>
<dbReference type="GO" id="GO:0005525">
    <property type="term" value="F:GTP binding"/>
    <property type="evidence" value="ECO:0007669"/>
    <property type="project" value="UniProtKB-KW"/>
</dbReference>
<dbReference type="AlphaFoldDB" id="A0A3S9HB12"/>
<feature type="binding site" evidence="10">
    <location>
        <position position="289"/>
    </location>
    <ligand>
        <name>GMP</name>
        <dbReference type="ChEBI" id="CHEBI:58115"/>
    </ligand>
</feature>
<evidence type="ECO:0000256" key="6">
    <source>
        <dbReference type="ARBA" id="ARBA00023134"/>
    </source>
</evidence>
<dbReference type="OrthoDB" id="9802323at2"/>
<evidence type="ECO:0000256" key="9">
    <source>
        <dbReference type="PIRSR" id="PIRSR601233-1"/>
    </source>
</evidence>
<dbReference type="GO" id="GO:0170057">
    <property type="term" value="F:RNA ligase (GTP) activity"/>
    <property type="evidence" value="ECO:0007669"/>
    <property type="project" value="UniProtKB-EC"/>
</dbReference>
<evidence type="ECO:0000256" key="11">
    <source>
        <dbReference type="PIRSR" id="PIRSR601233-3"/>
    </source>
</evidence>
<dbReference type="InterPro" id="IPR001233">
    <property type="entry name" value="RtcB"/>
</dbReference>
<accession>A0A3S9HB12</accession>
<feature type="binding site" evidence="10">
    <location>
        <begin position="256"/>
        <end position="257"/>
    </location>
    <ligand>
        <name>GMP</name>
        <dbReference type="ChEBI" id="CHEBI:58115"/>
    </ligand>
</feature>
<dbReference type="GO" id="GO:0042245">
    <property type="term" value="P:RNA repair"/>
    <property type="evidence" value="ECO:0007669"/>
    <property type="project" value="UniProtKB-KW"/>
</dbReference>
<dbReference type="EC" id="6.5.1.8" evidence="1"/>
<dbReference type="SUPFAM" id="SSF103365">
    <property type="entry name" value="Hypothetical protein PH1602"/>
    <property type="match status" value="1"/>
</dbReference>
<dbReference type="Pfam" id="PF01139">
    <property type="entry name" value="RtcB"/>
    <property type="match status" value="1"/>
</dbReference>
<keyword evidence="3 11" id="KW-0479">Metal-binding</keyword>
<keyword evidence="7 11" id="KW-0464">Manganese</keyword>
<feature type="binding site" evidence="11">
    <location>
        <position position="76"/>
    </location>
    <ligand>
        <name>Mn(2+)</name>
        <dbReference type="ChEBI" id="CHEBI:29035"/>
        <label>1</label>
    </ligand>
</feature>
<feature type="binding site" evidence="10">
    <location>
        <begin position="150"/>
        <end position="154"/>
    </location>
    <ligand>
        <name>GMP</name>
        <dbReference type="ChEBI" id="CHEBI:58115"/>
    </ligand>
</feature>
<feature type="active site" description="GMP-histidine intermediate" evidence="9">
    <location>
        <position position="306"/>
    </location>
</feature>
<dbReference type="EMBL" id="CP034465">
    <property type="protein sequence ID" value="AZP04517.1"/>
    <property type="molecule type" value="Genomic_DNA"/>
</dbReference>
<evidence type="ECO:0000256" key="1">
    <source>
        <dbReference type="ARBA" id="ARBA00012726"/>
    </source>
</evidence>
<dbReference type="RefSeq" id="WP_126110010.1">
    <property type="nucleotide sequence ID" value="NZ_CP034465.1"/>
</dbReference>
<evidence type="ECO:0000256" key="8">
    <source>
        <dbReference type="ARBA" id="ARBA00047746"/>
    </source>
</evidence>
<sequence length="378" mass="43135">MKKDELHLSGQFTDAKVFTTNIDEETIAQIERLLNHPFSKGSQIRIMPDAHIGKGAVVGTTMTFSDKIVPDVVGVDIGCGMFVAQLTEKNLKRKDLQRLDEMIRKYVPSGTGIRQKPHRFIDSVPLDEIRAENVNKERAALSLGTLGGGNHFIELNIDEEGNHFLIIHSGSRSFGHSVASYYQQKAVEYWAERDNKNDENHYVDPEFAYLIGEDLQDYLHDIAIVQRFAYLNRKAMSLKIIEAMNWDISRSFDVIHNYVDIENRILRKGSISARKGEEIVIPINMRDGSILAKGKGNPEWNYSAPHGAGRLLSRTQARKQLEMRDFVKTMKDIYTTSVRKNTLDEAPFAYKPMKEILERTEDSFEIKAILKPIYNFKA</sequence>
<evidence type="ECO:0000256" key="7">
    <source>
        <dbReference type="ARBA" id="ARBA00023211"/>
    </source>
</evidence>
<feature type="binding site" evidence="11">
    <location>
        <position position="256"/>
    </location>
    <ligand>
        <name>Mn(2+)</name>
        <dbReference type="ChEBI" id="CHEBI:29035"/>
        <label>2</label>
    </ligand>
</feature>
<evidence type="ECO:0000256" key="4">
    <source>
        <dbReference type="ARBA" id="ARBA00022741"/>
    </source>
</evidence>
<dbReference type="GO" id="GO:0006281">
    <property type="term" value="P:DNA repair"/>
    <property type="evidence" value="ECO:0007669"/>
    <property type="project" value="TreeGrafter"/>
</dbReference>
<protein>
    <recommendedName>
        <fullName evidence="1">3'-phosphate/5'-hydroxy nucleic acid ligase</fullName>
        <ecNumber evidence="1">6.5.1.8</ecNumber>
    </recommendedName>
</protein>
<dbReference type="Gene3D" id="3.90.1860.10">
    <property type="entry name" value="tRNA-splicing ligase RtcB"/>
    <property type="match status" value="1"/>
</dbReference>
<comment type="cofactor">
    <cofactor evidence="11">
        <name>Mn(2+)</name>
        <dbReference type="ChEBI" id="CHEBI:29035"/>
    </cofactor>
    <text evidence="11">Binds 2 manganese ions per subunit.</text>
</comment>
<dbReference type="InterPro" id="IPR052915">
    <property type="entry name" value="RtcB-like"/>
</dbReference>
<dbReference type="GO" id="GO:0030145">
    <property type="term" value="F:manganese ion binding"/>
    <property type="evidence" value="ECO:0007669"/>
    <property type="project" value="TreeGrafter"/>
</dbReference>
<keyword evidence="4 10" id="KW-0547">Nucleotide-binding</keyword>
<keyword evidence="6 10" id="KW-0342">GTP-binding</keyword>
<evidence type="ECO:0000256" key="3">
    <source>
        <dbReference type="ARBA" id="ARBA00022723"/>
    </source>
</evidence>
<dbReference type="InterPro" id="IPR036025">
    <property type="entry name" value="RtcB-like_sf"/>
</dbReference>
<dbReference type="GO" id="GO:0003909">
    <property type="term" value="F:DNA ligase activity"/>
    <property type="evidence" value="ECO:0007669"/>
    <property type="project" value="TreeGrafter"/>
</dbReference>
<reference evidence="13" key="1">
    <citation type="submission" date="2018-12" db="EMBL/GenBank/DDBJ databases">
        <title>Complete genome sequencing of Jeotgalibaca sp. H21T32.</title>
        <authorList>
            <person name="Bae J.-W."/>
            <person name="Lee S.-Y."/>
        </authorList>
    </citation>
    <scope>NUCLEOTIDE SEQUENCE [LARGE SCALE GENOMIC DNA]</scope>
    <source>
        <strain evidence="13">H21T32</strain>
    </source>
</reference>
<feature type="binding site" evidence="11">
    <location>
        <position position="151"/>
    </location>
    <ligand>
        <name>Mn(2+)</name>
        <dbReference type="ChEBI" id="CHEBI:29035"/>
        <label>1</label>
    </ligand>
</feature>
<feature type="binding site" evidence="10">
    <location>
        <begin position="306"/>
        <end position="309"/>
    </location>
    <ligand>
        <name>GMP</name>
        <dbReference type="ChEBI" id="CHEBI:58115"/>
    </ligand>
</feature>
<evidence type="ECO:0000313" key="13">
    <source>
        <dbReference type="Proteomes" id="UP000273326"/>
    </source>
</evidence>
<keyword evidence="2 12" id="KW-0436">Ligase</keyword>
<proteinExistence type="predicted"/>
<keyword evidence="5" id="KW-0692">RNA repair</keyword>
<organism evidence="12 13">
    <name type="scientific">Jeotgalibaca ciconiae</name>
    <dbReference type="NCBI Taxonomy" id="2496265"/>
    <lineage>
        <taxon>Bacteria</taxon>
        <taxon>Bacillati</taxon>
        <taxon>Bacillota</taxon>
        <taxon>Bacilli</taxon>
        <taxon>Lactobacillales</taxon>
        <taxon>Carnobacteriaceae</taxon>
        <taxon>Jeotgalibaca</taxon>
    </lineage>
</organism>
<gene>
    <name evidence="12" type="ORF">EJN90_07655</name>
</gene>
<keyword evidence="13" id="KW-1185">Reference proteome</keyword>
<dbReference type="Proteomes" id="UP000273326">
    <property type="component" value="Chromosome"/>
</dbReference>